<accession>A0ACC1YN89</accession>
<name>A0ACC1YN89_MELAZ</name>
<evidence type="ECO:0000313" key="1">
    <source>
        <dbReference type="EMBL" id="KAJ4724891.1"/>
    </source>
</evidence>
<reference evidence="1 2" key="1">
    <citation type="journal article" date="2023" name="Science">
        <title>Complex scaffold remodeling in plant triterpene biosynthesis.</title>
        <authorList>
            <person name="De La Pena R."/>
            <person name="Hodgson H."/>
            <person name="Liu J.C."/>
            <person name="Stephenson M.J."/>
            <person name="Martin A.C."/>
            <person name="Owen C."/>
            <person name="Harkess A."/>
            <person name="Leebens-Mack J."/>
            <person name="Jimenez L.E."/>
            <person name="Osbourn A."/>
            <person name="Sattely E.S."/>
        </authorList>
    </citation>
    <scope>NUCLEOTIDE SEQUENCE [LARGE SCALE GENOMIC DNA]</scope>
    <source>
        <strain evidence="2">cv. JPN11</strain>
        <tissue evidence="1">Leaf</tissue>
    </source>
</reference>
<proteinExistence type="predicted"/>
<gene>
    <name evidence="1" type="ORF">OWV82_003827</name>
</gene>
<sequence length="389" mass="42012">MADSCSSAPAPEPVESAECINVFWDDGMLSHEMGKGVFDTGMDPGFLDVLEKHPENSDRVKNILSILRRGPISSYISWHSGRPALISELLSFHTPDYINELVEADKAGGKMICAGTFLNAGSWDTALLAAGTTLLAMKHILEGHGKIAYALVRPPGHHAQPTQADGYCFLNNAGVAVQLALNSGCEKVVVIDIDVHYGNGTAEGFYQSNKVLTISLHMNHGSWGPSHPQNGSIDELGEGEGFGYNLNIPLPNGTGDKGYVYAMNELVVPATQKFEPNMIVLVVGQDSSAFDPNGRQCLTMDGYREIGRIVRSLADRHSGGCLLIVQEGGYQVTYSAYCLHATLEGVLNLPLPLLSDPIAYYPEDKAFAVEVIQSIKKYQNDVIPLFKGS</sequence>
<organism evidence="1 2">
    <name type="scientific">Melia azedarach</name>
    <name type="common">Chinaberry tree</name>
    <dbReference type="NCBI Taxonomy" id="155640"/>
    <lineage>
        <taxon>Eukaryota</taxon>
        <taxon>Viridiplantae</taxon>
        <taxon>Streptophyta</taxon>
        <taxon>Embryophyta</taxon>
        <taxon>Tracheophyta</taxon>
        <taxon>Spermatophyta</taxon>
        <taxon>Magnoliopsida</taxon>
        <taxon>eudicotyledons</taxon>
        <taxon>Gunneridae</taxon>
        <taxon>Pentapetalae</taxon>
        <taxon>rosids</taxon>
        <taxon>malvids</taxon>
        <taxon>Sapindales</taxon>
        <taxon>Meliaceae</taxon>
        <taxon>Melia</taxon>
    </lineage>
</organism>
<keyword evidence="2" id="KW-1185">Reference proteome</keyword>
<dbReference type="Proteomes" id="UP001164539">
    <property type="component" value="Chromosome 2"/>
</dbReference>
<comment type="caution">
    <text evidence="1">The sequence shown here is derived from an EMBL/GenBank/DDBJ whole genome shotgun (WGS) entry which is preliminary data.</text>
</comment>
<evidence type="ECO:0000313" key="2">
    <source>
        <dbReference type="Proteomes" id="UP001164539"/>
    </source>
</evidence>
<protein>
    <submittedName>
        <fullName evidence="1">Histone deacetylase</fullName>
    </submittedName>
</protein>
<dbReference type="EMBL" id="CM051395">
    <property type="protein sequence ID" value="KAJ4724891.1"/>
    <property type="molecule type" value="Genomic_DNA"/>
</dbReference>